<proteinExistence type="predicted"/>
<dbReference type="EMBL" id="FXAO01000007">
    <property type="protein sequence ID" value="SMG44120.1"/>
    <property type="molecule type" value="Genomic_DNA"/>
</dbReference>
<organism evidence="2 3">
    <name type="scientific">Arenibacter troitsensis</name>
    <dbReference type="NCBI Taxonomy" id="188872"/>
    <lineage>
        <taxon>Bacteria</taxon>
        <taxon>Pseudomonadati</taxon>
        <taxon>Bacteroidota</taxon>
        <taxon>Flavobacteriia</taxon>
        <taxon>Flavobacteriales</taxon>
        <taxon>Flavobacteriaceae</taxon>
        <taxon>Arenibacter</taxon>
    </lineage>
</organism>
<gene>
    <name evidence="2" type="ORF">SAMN03080602_03246</name>
</gene>
<keyword evidence="1" id="KW-0472">Membrane</keyword>
<protein>
    <submittedName>
        <fullName evidence="2">Uncharacterized protein</fullName>
    </submittedName>
</protein>
<evidence type="ECO:0000256" key="1">
    <source>
        <dbReference type="SAM" id="Phobius"/>
    </source>
</evidence>
<dbReference type="Proteomes" id="UP000193420">
    <property type="component" value="Unassembled WGS sequence"/>
</dbReference>
<keyword evidence="1" id="KW-0812">Transmembrane</keyword>
<evidence type="ECO:0000313" key="2">
    <source>
        <dbReference type="EMBL" id="SMG44120.1"/>
    </source>
</evidence>
<dbReference type="AlphaFoldDB" id="A0A1X7KS78"/>
<name>A0A1X7KS78_9FLAO</name>
<accession>A0A1X7KS78</accession>
<sequence length="42" mass="4695">MLVLSSVCVQNIDAGDIYFEGFFVLNCLDLWGMSILLLVSVR</sequence>
<keyword evidence="1" id="KW-1133">Transmembrane helix</keyword>
<evidence type="ECO:0000313" key="3">
    <source>
        <dbReference type="Proteomes" id="UP000193420"/>
    </source>
</evidence>
<keyword evidence="3" id="KW-1185">Reference proteome</keyword>
<dbReference type="STRING" id="188872.SAMN03080602_03246"/>
<reference evidence="3" key="1">
    <citation type="submission" date="2017-04" db="EMBL/GenBank/DDBJ databases">
        <authorList>
            <person name="Varghese N."/>
            <person name="Submissions S."/>
        </authorList>
    </citation>
    <scope>NUCLEOTIDE SEQUENCE [LARGE SCALE GENOMIC DNA]</scope>
    <source>
        <strain evidence="3">DSM 19835</strain>
    </source>
</reference>
<feature type="transmembrane region" description="Helical" evidence="1">
    <location>
        <begin position="22"/>
        <end position="41"/>
    </location>
</feature>